<evidence type="ECO:0000256" key="4">
    <source>
        <dbReference type="ARBA" id="ARBA00023157"/>
    </source>
</evidence>
<keyword evidence="3" id="KW-0812">Transmembrane</keyword>
<dbReference type="InterPro" id="IPR000866">
    <property type="entry name" value="AhpC/TSA"/>
</dbReference>
<name>A0A4U1DEJ8_9BACI</name>
<dbReference type="GO" id="GO:0030313">
    <property type="term" value="C:cell envelope"/>
    <property type="evidence" value="ECO:0007669"/>
    <property type="project" value="UniProtKB-SubCell"/>
</dbReference>
<sequence length="175" mass="20027">MKKQRLIIRTVILLVLGAAVIYTLYANFTKDDNPEIEVGKKAPDFVLTDLNGEKYRLSDFEGKGVLLNFWATWCPPCEREMPYLEQQYQKYNDEGIQVLTINVGEATVTIREFIERHNLTFPVLNDKNQEVLTAYGVEPLPITFLIDKDGIIKKIHKGEIINEAVIADMAKEIKP</sequence>
<dbReference type="InterPro" id="IPR017937">
    <property type="entry name" value="Thioredoxin_CS"/>
</dbReference>
<reference evidence="7 8" key="1">
    <citation type="journal article" date="2011" name="J. Microbiol.">
        <title>Bacillus kyonggiensis sp. nov., isolated from soil of a lettuce field.</title>
        <authorList>
            <person name="Dong K."/>
            <person name="Lee S."/>
        </authorList>
    </citation>
    <scope>NUCLEOTIDE SEQUENCE [LARGE SCALE GENOMIC DNA]</scope>
    <source>
        <strain evidence="7 8">NB22</strain>
    </source>
</reference>
<dbReference type="InterPro" id="IPR050553">
    <property type="entry name" value="Thioredoxin_ResA/DsbE_sf"/>
</dbReference>
<keyword evidence="2" id="KW-0201">Cytochrome c-type biogenesis</keyword>
<accession>A0A4U1DEJ8</accession>
<keyword evidence="5" id="KW-0676">Redox-active center</keyword>
<dbReference type="PROSITE" id="PS00194">
    <property type="entry name" value="THIOREDOXIN_1"/>
    <property type="match status" value="1"/>
</dbReference>
<dbReference type="NCBIfam" id="NF002854">
    <property type="entry name" value="PRK03147.1"/>
    <property type="match status" value="1"/>
</dbReference>
<feature type="domain" description="Thioredoxin" evidence="6">
    <location>
        <begin position="36"/>
        <end position="175"/>
    </location>
</feature>
<evidence type="ECO:0000256" key="5">
    <source>
        <dbReference type="ARBA" id="ARBA00023284"/>
    </source>
</evidence>
<dbReference type="InterPro" id="IPR036249">
    <property type="entry name" value="Thioredoxin-like_sf"/>
</dbReference>
<evidence type="ECO:0000313" key="7">
    <source>
        <dbReference type="EMBL" id="TKC19766.1"/>
    </source>
</evidence>
<dbReference type="CDD" id="cd02966">
    <property type="entry name" value="TlpA_like_family"/>
    <property type="match status" value="1"/>
</dbReference>
<dbReference type="GO" id="GO:0016209">
    <property type="term" value="F:antioxidant activity"/>
    <property type="evidence" value="ECO:0007669"/>
    <property type="project" value="InterPro"/>
</dbReference>
<keyword evidence="3" id="KW-0735">Signal-anchor</keyword>
<keyword evidence="8" id="KW-1185">Reference proteome</keyword>
<evidence type="ECO:0000256" key="1">
    <source>
        <dbReference type="ARBA" id="ARBA00004196"/>
    </source>
</evidence>
<dbReference type="PANTHER" id="PTHR42852:SF6">
    <property type="entry name" value="THIOL:DISULFIDE INTERCHANGE PROTEIN DSBE"/>
    <property type="match status" value="1"/>
</dbReference>
<dbReference type="GO" id="GO:0016491">
    <property type="term" value="F:oxidoreductase activity"/>
    <property type="evidence" value="ECO:0007669"/>
    <property type="project" value="InterPro"/>
</dbReference>
<evidence type="ECO:0000256" key="2">
    <source>
        <dbReference type="ARBA" id="ARBA00022748"/>
    </source>
</evidence>
<dbReference type="SUPFAM" id="SSF52833">
    <property type="entry name" value="Thioredoxin-like"/>
    <property type="match status" value="1"/>
</dbReference>
<proteinExistence type="predicted"/>
<dbReference type="RefSeq" id="WP_136830668.1">
    <property type="nucleotide sequence ID" value="NZ_SWBM01000001.1"/>
</dbReference>
<gene>
    <name evidence="7" type="primary">resA</name>
    <name evidence="7" type="ORF">FA727_09595</name>
</gene>
<dbReference type="InterPro" id="IPR013766">
    <property type="entry name" value="Thioredoxin_domain"/>
</dbReference>
<dbReference type="OrthoDB" id="25753at2"/>
<evidence type="ECO:0000313" key="8">
    <source>
        <dbReference type="Proteomes" id="UP000307756"/>
    </source>
</evidence>
<organism evidence="7 8">
    <name type="scientific">Robertmurraya kyonggiensis</name>
    <dbReference type="NCBI Taxonomy" id="1037680"/>
    <lineage>
        <taxon>Bacteria</taxon>
        <taxon>Bacillati</taxon>
        <taxon>Bacillota</taxon>
        <taxon>Bacilli</taxon>
        <taxon>Bacillales</taxon>
        <taxon>Bacillaceae</taxon>
        <taxon>Robertmurraya</taxon>
    </lineage>
</organism>
<dbReference type="Proteomes" id="UP000307756">
    <property type="component" value="Unassembled WGS sequence"/>
</dbReference>
<comment type="caution">
    <text evidence="7">The sequence shown here is derived from an EMBL/GenBank/DDBJ whole genome shotgun (WGS) entry which is preliminary data.</text>
</comment>
<keyword evidence="4" id="KW-1015">Disulfide bond</keyword>
<dbReference type="Pfam" id="PF00578">
    <property type="entry name" value="AhpC-TSA"/>
    <property type="match status" value="1"/>
</dbReference>
<dbReference type="AlphaFoldDB" id="A0A4U1DEJ8"/>
<dbReference type="EMBL" id="SWBM01000001">
    <property type="protein sequence ID" value="TKC19766.1"/>
    <property type="molecule type" value="Genomic_DNA"/>
</dbReference>
<evidence type="ECO:0000256" key="3">
    <source>
        <dbReference type="ARBA" id="ARBA00022968"/>
    </source>
</evidence>
<comment type="subcellular location">
    <subcellularLocation>
        <location evidence="1">Cell envelope</location>
    </subcellularLocation>
</comment>
<protein>
    <submittedName>
        <fullName evidence="7">Thiol-disulfide oxidoreductase ResA</fullName>
    </submittedName>
</protein>
<dbReference type="PANTHER" id="PTHR42852">
    <property type="entry name" value="THIOL:DISULFIDE INTERCHANGE PROTEIN DSBE"/>
    <property type="match status" value="1"/>
</dbReference>
<dbReference type="GO" id="GO:0017004">
    <property type="term" value="P:cytochrome complex assembly"/>
    <property type="evidence" value="ECO:0007669"/>
    <property type="project" value="UniProtKB-KW"/>
</dbReference>
<dbReference type="Gene3D" id="3.40.30.10">
    <property type="entry name" value="Glutaredoxin"/>
    <property type="match status" value="1"/>
</dbReference>
<evidence type="ECO:0000259" key="6">
    <source>
        <dbReference type="PROSITE" id="PS51352"/>
    </source>
</evidence>
<dbReference type="PROSITE" id="PS51352">
    <property type="entry name" value="THIOREDOXIN_2"/>
    <property type="match status" value="1"/>
</dbReference>